<dbReference type="Gene3D" id="3.40.710.10">
    <property type="entry name" value="DD-peptidase/beta-lactamase superfamily"/>
    <property type="match status" value="1"/>
</dbReference>
<keyword evidence="3" id="KW-0732">Signal</keyword>
<dbReference type="GO" id="GO:0006508">
    <property type="term" value="P:proteolysis"/>
    <property type="evidence" value="ECO:0007669"/>
    <property type="project" value="InterPro"/>
</dbReference>
<accession>A0A937D6P5</accession>
<feature type="chain" id="PRO_5038072818" evidence="3">
    <location>
        <begin position="26"/>
        <end position="468"/>
    </location>
</feature>
<evidence type="ECO:0000256" key="1">
    <source>
        <dbReference type="ARBA" id="ARBA00006096"/>
    </source>
</evidence>
<evidence type="ECO:0000313" key="4">
    <source>
        <dbReference type="EMBL" id="MBL0421163.1"/>
    </source>
</evidence>
<dbReference type="InterPro" id="IPR000667">
    <property type="entry name" value="Peptidase_S13"/>
</dbReference>
<evidence type="ECO:0000256" key="2">
    <source>
        <dbReference type="ARBA" id="ARBA00022801"/>
    </source>
</evidence>
<reference evidence="4" key="1">
    <citation type="submission" date="2021-01" db="EMBL/GenBank/DDBJ databases">
        <title>Ramlibacter sp. strain AW1 16S ribosomal RNA gene Genome sequencing and assembly.</title>
        <authorList>
            <person name="Kang M."/>
        </authorList>
    </citation>
    <scope>NUCLEOTIDE SEQUENCE</scope>
    <source>
        <strain evidence="4">AW1</strain>
    </source>
</reference>
<dbReference type="GO" id="GO:0000270">
    <property type="term" value="P:peptidoglycan metabolic process"/>
    <property type="evidence" value="ECO:0007669"/>
    <property type="project" value="TreeGrafter"/>
</dbReference>
<dbReference type="NCBIfam" id="TIGR00666">
    <property type="entry name" value="PBP4"/>
    <property type="match status" value="1"/>
</dbReference>
<keyword evidence="4" id="KW-0121">Carboxypeptidase</keyword>
<feature type="signal peptide" evidence="3">
    <location>
        <begin position="1"/>
        <end position="25"/>
    </location>
</feature>
<dbReference type="GO" id="GO:0009002">
    <property type="term" value="F:serine-type D-Ala-D-Ala carboxypeptidase activity"/>
    <property type="evidence" value="ECO:0007669"/>
    <property type="project" value="UniProtKB-EC"/>
</dbReference>
<evidence type="ECO:0000313" key="5">
    <source>
        <dbReference type="Proteomes" id="UP000613011"/>
    </source>
</evidence>
<dbReference type="PRINTS" id="PR00922">
    <property type="entry name" value="DADACBPTASE3"/>
</dbReference>
<comment type="similarity">
    <text evidence="1">Belongs to the peptidase S13 family.</text>
</comment>
<sequence>MAVPLRLLRRALTCGALLLPAALLAQVLPPEIETALTRSRIPADAVTLLVADVDPRQPARLAHRAEVPVNPASVAKLVTTYAGLDLLGPAYSWTTPVYADGVVQEGTLRGNLYLRGQGDPRLVMERLWLLMRRLQGLGIRRIAGDIVLDRSAFELPAQDPAAFDGEPLRPYNAAPDALLLNFRSVVFHFTPASGVATVQMEPPLAGVQWPVQVPLATGPCGDWRAALKADFSDPQRVRFAGGYPVACGSRSWPVAPPDPAGHAARTLAGMWLEMGGRLDGTVREGRVPEALSPLLETSSAPLAEVVRDINKFSNNVMAQQLFLTLSLQRRGTGTWAGSREVLQQWWRERLRSEPPSFGNGSGLSREERISASQIARLLQHAWASPLMPEFVSSLPVSGIDGTARRTGTRSAGQAHLKTGSLRDVTGVAGYVHGADGRRWVVVAIANHPNAGAFRPVIDAVVEWAGTRP</sequence>
<keyword evidence="4" id="KW-0645">Protease</keyword>
<dbReference type="AlphaFoldDB" id="A0A937D6P5"/>
<proteinExistence type="inferred from homology"/>
<dbReference type="EC" id="3.4.16.4" evidence="4"/>
<dbReference type="EMBL" id="JAEQNA010000004">
    <property type="protein sequence ID" value="MBL0421163.1"/>
    <property type="molecule type" value="Genomic_DNA"/>
</dbReference>
<evidence type="ECO:0000256" key="3">
    <source>
        <dbReference type="SAM" id="SignalP"/>
    </source>
</evidence>
<dbReference type="Gene3D" id="3.50.80.20">
    <property type="entry name" value="D-Ala-D-Ala carboxypeptidase C, peptidase S13"/>
    <property type="match status" value="1"/>
</dbReference>
<dbReference type="PANTHER" id="PTHR30023">
    <property type="entry name" value="D-ALANYL-D-ALANINE CARBOXYPEPTIDASE"/>
    <property type="match status" value="1"/>
</dbReference>
<comment type="caution">
    <text evidence="4">The sequence shown here is derived from an EMBL/GenBank/DDBJ whole genome shotgun (WGS) entry which is preliminary data.</text>
</comment>
<dbReference type="SUPFAM" id="SSF56601">
    <property type="entry name" value="beta-lactamase/transpeptidase-like"/>
    <property type="match status" value="1"/>
</dbReference>
<name>A0A937D6P5_9BURK</name>
<organism evidence="4 5">
    <name type="scientific">Ramlibacter aurantiacus</name>
    <dbReference type="NCBI Taxonomy" id="2801330"/>
    <lineage>
        <taxon>Bacteria</taxon>
        <taxon>Pseudomonadati</taxon>
        <taxon>Pseudomonadota</taxon>
        <taxon>Betaproteobacteria</taxon>
        <taxon>Burkholderiales</taxon>
        <taxon>Comamonadaceae</taxon>
        <taxon>Ramlibacter</taxon>
    </lineage>
</organism>
<keyword evidence="5" id="KW-1185">Reference proteome</keyword>
<dbReference type="RefSeq" id="WP_201684240.1">
    <property type="nucleotide sequence ID" value="NZ_JAEQNA010000004.1"/>
</dbReference>
<keyword evidence="2 4" id="KW-0378">Hydrolase</keyword>
<protein>
    <submittedName>
        <fullName evidence="4">D-alanyl-D-alanine carboxypeptidase/D-alanyl-D-alanine-endopeptidase</fullName>
        <ecNumber evidence="4">3.4.16.4</ecNumber>
    </submittedName>
</protein>
<dbReference type="Proteomes" id="UP000613011">
    <property type="component" value="Unassembled WGS sequence"/>
</dbReference>
<dbReference type="PANTHER" id="PTHR30023:SF0">
    <property type="entry name" value="PENICILLIN-SENSITIVE CARBOXYPEPTIDASE A"/>
    <property type="match status" value="1"/>
</dbReference>
<gene>
    <name evidence="4" type="primary">dacB</name>
    <name evidence="4" type="ORF">JI739_12465</name>
</gene>
<dbReference type="Pfam" id="PF02113">
    <property type="entry name" value="Peptidase_S13"/>
    <property type="match status" value="1"/>
</dbReference>
<dbReference type="InterPro" id="IPR012338">
    <property type="entry name" value="Beta-lactam/transpept-like"/>
</dbReference>